<feature type="coiled-coil region" evidence="7">
    <location>
        <begin position="366"/>
        <end position="513"/>
    </location>
</feature>
<dbReference type="WBParaSite" id="HPBE_0002255301-mRNA-1">
    <property type="protein sequence ID" value="HPBE_0002255301-mRNA-1"/>
    <property type="gene ID" value="HPBE_0002255301"/>
</dbReference>
<keyword evidence="3 6" id="KW-0862">Zinc</keyword>
<feature type="binding site" evidence="6">
    <location>
        <position position="345"/>
    </location>
    <ligand>
        <name>Zn(2+)</name>
        <dbReference type="ChEBI" id="CHEBI:29105"/>
    </ligand>
</feature>
<keyword evidence="10" id="KW-1185">Reference proteome</keyword>
<dbReference type="GO" id="GO:0005524">
    <property type="term" value="F:ATP binding"/>
    <property type="evidence" value="ECO:0007669"/>
    <property type="project" value="UniProtKB-KW"/>
</dbReference>
<evidence type="ECO:0000256" key="5">
    <source>
        <dbReference type="ARBA" id="ARBA00023054"/>
    </source>
</evidence>
<evidence type="ECO:0000313" key="10">
    <source>
        <dbReference type="Proteomes" id="UP000050761"/>
    </source>
</evidence>
<feature type="domain" description="Zinc-hook" evidence="9">
    <location>
        <begin position="298"/>
        <end position="395"/>
    </location>
</feature>
<dbReference type="GO" id="GO:0043047">
    <property type="term" value="F:single-stranded telomeric DNA binding"/>
    <property type="evidence" value="ECO:0007669"/>
    <property type="project" value="TreeGrafter"/>
</dbReference>
<keyword evidence="5 7" id="KW-0175">Coiled coil</keyword>
<feature type="region of interest" description="Disordered" evidence="8">
    <location>
        <begin position="575"/>
        <end position="597"/>
    </location>
</feature>
<evidence type="ECO:0000313" key="11">
    <source>
        <dbReference type="WBParaSite" id="HPBE_0002255301-mRNA-1"/>
    </source>
</evidence>
<proteinExistence type="predicted"/>
<evidence type="ECO:0000256" key="2">
    <source>
        <dbReference type="ARBA" id="ARBA00022741"/>
    </source>
</evidence>
<dbReference type="Proteomes" id="UP000050761">
    <property type="component" value="Unassembled WGS sequence"/>
</dbReference>
<keyword evidence="1 6" id="KW-0479">Metal-binding</keyword>
<organism evidence="10 11">
    <name type="scientific">Heligmosomoides polygyrus</name>
    <name type="common">Parasitic roundworm</name>
    <dbReference type="NCBI Taxonomy" id="6339"/>
    <lineage>
        <taxon>Eukaryota</taxon>
        <taxon>Metazoa</taxon>
        <taxon>Ecdysozoa</taxon>
        <taxon>Nematoda</taxon>
        <taxon>Chromadorea</taxon>
        <taxon>Rhabditida</taxon>
        <taxon>Rhabditina</taxon>
        <taxon>Rhabditomorpha</taxon>
        <taxon>Strongyloidea</taxon>
        <taxon>Heligmosomidae</taxon>
        <taxon>Heligmosomoides</taxon>
    </lineage>
</organism>
<evidence type="ECO:0000256" key="3">
    <source>
        <dbReference type="ARBA" id="ARBA00022833"/>
    </source>
</evidence>
<dbReference type="GO" id="GO:0051880">
    <property type="term" value="F:G-quadruplex DNA binding"/>
    <property type="evidence" value="ECO:0007669"/>
    <property type="project" value="TreeGrafter"/>
</dbReference>
<dbReference type="Pfam" id="PF04423">
    <property type="entry name" value="Rad50_zn_hook"/>
    <property type="match status" value="1"/>
</dbReference>
<dbReference type="GO" id="GO:0003691">
    <property type="term" value="F:double-stranded telomeric DNA binding"/>
    <property type="evidence" value="ECO:0007669"/>
    <property type="project" value="TreeGrafter"/>
</dbReference>
<keyword evidence="4" id="KW-0067">ATP-binding</keyword>
<dbReference type="GO" id="GO:0070192">
    <property type="term" value="P:chromosome organization involved in meiotic cell cycle"/>
    <property type="evidence" value="ECO:0007669"/>
    <property type="project" value="TreeGrafter"/>
</dbReference>
<dbReference type="PROSITE" id="PS51131">
    <property type="entry name" value="ZN_HOOK"/>
    <property type="match status" value="1"/>
</dbReference>
<dbReference type="GO" id="GO:0046872">
    <property type="term" value="F:metal ion binding"/>
    <property type="evidence" value="ECO:0007669"/>
    <property type="project" value="UniProtKB-UniRule"/>
</dbReference>
<dbReference type="AlphaFoldDB" id="A0A183GIS6"/>
<evidence type="ECO:0000256" key="7">
    <source>
        <dbReference type="SAM" id="Coils"/>
    </source>
</evidence>
<feature type="coiled-coil region" evidence="7">
    <location>
        <begin position="1"/>
        <end position="42"/>
    </location>
</feature>
<evidence type="ECO:0000256" key="8">
    <source>
        <dbReference type="SAM" id="MobiDB-lite"/>
    </source>
</evidence>
<evidence type="ECO:0000256" key="6">
    <source>
        <dbReference type="PROSITE-ProRule" id="PRU00471"/>
    </source>
</evidence>
<feature type="binding site" evidence="6">
    <location>
        <position position="342"/>
    </location>
    <ligand>
        <name>Zn(2+)</name>
        <dbReference type="ChEBI" id="CHEBI:29105"/>
    </ligand>
</feature>
<name>A0A183GIS6_HELPZ</name>
<feature type="coiled-coil region" evidence="7">
    <location>
        <begin position="79"/>
        <end position="145"/>
    </location>
</feature>
<evidence type="ECO:0000259" key="9">
    <source>
        <dbReference type="PROSITE" id="PS51131"/>
    </source>
</evidence>
<dbReference type="InterPro" id="IPR013134">
    <property type="entry name" value="Zn_hook_RAD50"/>
</dbReference>
<dbReference type="PANTHER" id="PTHR18867:SF12">
    <property type="entry name" value="DNA REPAIR PROTEIN RAD50"/>
    <property type="match status" value="1"/>
</dbReference>
<evidence type="ECO:0000256" key="1">
    <source>
        <dbReference type="ARBA" id="ARBA00022723"/>
    </source>
</evidence>
<dbReference type="GO" id="GO:0000722">
    <property type="term" value="P:telomere maintenance via recombination"/>
    <property type="evidence" value="ECO:0007669"/>
    <property type="project" value="TreeGrafter"/>
</dbReference>
<dbReference type="GO" id="GO:0030870">
    <property type="term" value="C:Mre11 complex"/>
    <property type="evidence" value="ECO:0007669"/>
    <property type="project" value="TreeGrafter"/>
</dbReference>
<feature type="coiled-coil region" evidence="7">
    <location>
        <begin position="189"/>
        <end position="289"/>
    </location>
</feature>
<reference evidence="11" key="1">
    <citation type="submission" date="2019-09" db="UniProtKB">
        <authorList>
            <consortium name="WormBaseParasite"/>
        </authorList>
    </citation>
    <scope>IDENTIFICATION</scope>
</reference>
<accession>A0A183GIS6</accession>
<dbReference type="GO" id="GO:0006302">
    <property type="term" value="P:double-strand break repair"/>
    <property type="evidence" value="ECO:0007669"/>
    <property type="project" value="TreeGrafter"/>
</dbReference>
<dbReference type="GO" id="GO:0007004">
    <property type="term" value="P:telomere maintenance via telomerase"/>
    <property type="evidence" value="ECO:0007669"/>
    <property type="project" value="TreeGrafter"/>
</dbReference>
<protein>
    <submittedName>
        <fullName evidence="11">Zinc-hook domain-containing protein</fullName>
    </submittedName>
</protein>
<keyword evidence="2" id="KW-0547">Nucleotide-binding</keyword>
<sequence length="773" mass="88858">LQQLETKRERLRANIDAISKDIARIVREKEEAESEMRKAISLKMIYGELENDVRSIQQEVDTAYGIHGPDYVGELHGKIAAEEDVLRNLKSAANAARETAQNRVDAAQMELTKWNCELSSASARIQQRKNEMEAEQRKLQKAQMSQNQIAELSQQISTVETSLSELPEMDNVRAEGLRSQRQVLQREKFNDIERDIERKKLQKDEQQQELDALMEKHSETLASAFGKVSKGPWSKAVNDMLKSMEQSNASLEKEVKICERDLDRASQALRQASINEEQLVNDVDSLRKKITELCGCTAQDVEDNLVETRLVLSKSRKELASLRTKATLYETWSEEVTKKSCCPLCERRFSSKAGAVELSGKLLDMSMSVPEEIERLERTVQEAEEKERRLVSAQNYVDQSRKIMDEKVKVARKEVGHYSKEEASLTTKLEELKEKHGKEATSYKRLLDVKADVSLMDSLFSSIRTLTEQLDELQERMDESEDNVPLSQMRRELVDKEENISSLNSELEEMQANFSERNRLTTKLHELRERRISLGEIAAQFEQIRRTVSQCRNEIDELTRRREEIMRHELPKAEEELRQAKGARDSAERSAKGQEEVKHSLIRDMRNHYNGLVALVEKLNKAAVTNRPEKLEALNRRIAECDASIIEFEKRKTGLEISFNDLEGSRAVKERDESGLEKARLKGQLEEVDKKISEATVALATKEMKQAESFYHEVVVSKIVTQEMITDLEKYMQCLDSSIIQFHSDKMIAINRILDELWRKVYGGSDIQSICIK</sequence>
<evidence type="ECO:0000256" key="4">
    <source>
        <dbReference type="ARBA" id="ARBA00022840"/>
    </source>
</evidence>
<dbReference type="PANTHER" id="PTHR18867">
    <property type="entry name" value="RAD50"/>
    <property type="match status" value="1"/>
</dbReference>
<dbReference type="GO" id="GO:0000794">
    <property type="term" value="C:condensed nuclear chromosome"/>
    <property type="evidence" value="ECO:0007669"/>
    <property type="project" value="TreeGrafter"/>
</dbReference>